<gene>
    <name evidence="19" type="primary">LOC115571918</name>
</gene>
<keyword evidence="7 14" id="KW-0378">Hydrolase</keyword>
<dbReference type="PANTHER" id="PTHR43447">
    <property type="entry name" value="ALPHA-AMYLASE"/>
    <property type="match status" value="1"/>
</dbReference>
<evidence type="ECO:0000256" key="12">
    <source>
        <dbReference type="ARBA" id="ARBA00023295"/>
    </source>
</evidence>
<keyword evidence="6" id="KW-0479">Metal-binding</keyword>
<evidence type="ECO:0000256" key="11">
    <source>
        <dbReference type="ARBA" id="ARBA00023277"/>
    </source>
</evidence>
<keyword evidence="9" id="KW-1015">Disulfide bond</keyword>
<comment type="catalytic activity">
    <reaction evidence="1 14">
        <text>Endohydrolysis of (1-&gt;4)-alpha-D-glucosidic linkages in polysaccharides containing three or more (1-&gt;4)-alpha-linked D-glucose units.</text>
        <dbReference type="EC" id="3.2.1.1"/>
    </reaction>
</comment>
<dbReference type="InterPro" id="IPR006046">
    <property type="entry name" value="Alpha_amylase"/>
</dbReference>
<evidence type="ECO:0000256" key="5">
    <source>
        <dbReference type="ARBA" id="ARBA00012595"/>
    </source>
</evidence>
<evidence type="ECO:0000259" key="18">
    <source>
        <dbReference type="SMART" id="SM00642"/>
    </source>
</evidence>
<dbReference type="InterPro" id="IPR017853">
    <property type="entry name" value="GH"/>
</dbReference>
<dbReference type="PRINTS" id="PR00110">
    <property type="entry name" value="ALPHAAMYLASE"/>
</dbReference>
<evidence type="ECO:0000313" key="20">
    <source>
        <dbReference type="Proteomes" id="UP000472265"/>
    </source>
</evidence>
<dbReference type="Gene3D" id="3.20.20.80">
    <property type="entry name" value="Glycosidases"/>
    <property type="match status" value="1"/>
</dbReference>
<sequence>MKLFILVALFGLSLAQHNPHTKHGRTAIVHLFEWRWADIAAECERFLAPNGYGGVQISPPNEHIVLDSPWRPWWQRYQPTGYNLCSRSGSENELRDMITRCNNVGVNIYVDAVINHMCGAGGGEGTHNSCGNWFSANKEEFPTVPYTHWDFNDNKCRTGSGNIENYGDPNQVRDCRLVGLLDLALEKDYVRGKVANFMNKLIDMGVAGFRVDACKHMWPGDLSAVYGRLHNLNTKWFPGGSRPFIFQEVHISTCYFFLGVRVFKTEIVTCVKNWREYTLANWGEGWGFMPNGNAVVFVDNHDNQRGHGAGGASIVTFWDARLHKMAVAYMLAHPYGVTRVMSSYRWNRHIVNGKDQNDWMGPPSHGDGSTKSVPINPDQTCGDGWVCEHRWRQIKNMAIFRNVVNGQPQSNWWDNQSNQIAFGRGNRGFIVFNNDDWNLDVTLNTGMPGGTYCDVISGQKEGSRCTGKQINVGGDGRAHFKISNSDEDPFVAIHADSKL</sequence>
<keyword evidence="10" id="KW-0868">Chloride</keyword>
<evidence type="ECO:0000259" key="17">
    <source>
        <dbReference type="SMART" id="SM00632"/>
    </source>
</evidence>
<dbReference type="InterPro" id="IPR031319">
    <property type="entry name" value="A-amylase_C"/>
</dbReference>
<evidence type="ECO:0000256" key="9">
    <source>
        <dbReference type="ARBA" id="ARBA00023157"/>
    </source>
</evidence>
<evidence type="ECO:0000256" key="15">
    <source>
        <dbReference type="SAM" id="MobiDB-lite"/>
    </source>
</evidence>
<dbReference type="InterPro" id="IPR013780">
    <property type="entry name" value="Glyco_hydro_b"/>
</dbReference>
<dbReference type="InterPro" id="IPR006047">
    <property type="entry name" value="GH13_cat_dom"/>
</dbReference>
<organism evidence="19 20">
    <name type="scientific">Sparus aurata</name>
    <name type="common">Gilthead sea bream</name>
    <dbReference type="NCBI Taxonomy" id="8175"/>
    <lineage>
        <taxon>Eukaryota</taxon>
        <taxon>Metazoa</taxon>
        <taxon>Chordata</taxon>
        <taxon>Craniata</taxon>
        <taxon>Vertebrata</taxon>
        <taxon>Euteleostomi</taxon>
        <taxon>Actinopterygii</taxon>
        <taxon>Neopterygii</taxon>
        <taxon>Teleostei</taxon>
        <taxon>Neoteleostei</taxon>
        <taxon>Acanthomorphata</taxon>
        <taxon>Eupercaria</taxon>
        <taxon>Spariformes</taxon>
        <taxon>Sparidae</taxon>
        <taxon>Sparus</taxon>
    </lineage>
</organism>
<dbReference type="AlphaFoldDB" id="A0A671YDF3"/>
<dbReference type="SMART" id="SM00632">
    <property type="entry name" value="Aamy_C"/>
    <property type="match status" value="1"/>
</dbReference>
<feature type="domain" description="Glycosyl hydrolase family 13 catalytic" evidence="18">
    <location>
        <begin position="26"/>
        <end position="401"/>
    </location>
</feature>
<evidence type="ECO:0000256" key="1">
    <source>
        <dbReference type="ARBA" id="ARBA00000548"/>
    </source>
</evidence>
<evidence type="ECO:0000256" key="6">
    <source>
        <dbReference type="ARBA" id="ARBA00022723"/>
    </source>
</evidence>
<dbReference type="FunFam" id="2.60.40.1180:FF:000020">
    <property type="entry name" value="Pancreatic alpha-amylase"/>
    <property type="match status" value="1"/>
</dbReference>
<comment type="cofactor">
    <cofactor evidence="3">
        <name>chloride</name>
        <dbReference type="ChEBI" id="CHEBI:17996"/>
    </cofactor>
</comment>
<dbReference type="Proteomes" id="UP000472265">
    <property type="component" value="Chromosome 21"/>
</dbReference>
<comment type="similarity">
    <text evidence="4 13">Belongs to the glycosyl hydrolase 13 family.</text>
</comment>
<comment type="cofactor">
    <cofactor evidence="2">
        <name>Ca(2+)</name>
        <dbReference type="ChEBI" id="CHEBI:29108"/>
    </cofactor>
</comment>
<evidence type="ECO:0000256" key="14">
    <source>
        <dbReference type="RuleBase" id="RU361134"/>
    </source>
</evidence>
<protein>
    <recommendedName>
        <fullName evidence="5 14">Alpha-amylase</fullName>
        <ecNumber evidence="5 14">3.2.1.1</ecNumber>
    </recommendedName>
</protein>
<evidence type="ECO:0000256" key="16">
    <source>
        <dbReference type="SAM" id="SignalP"/>
    </source>
</evidence>
<keyword evidence="20" id="KW-1185">Reference proteome</keyword>
<dbReference type="SUPFAM" id="SSF51445">
    <property type="entry name" value="(Trans)glycosidases"/>
    <property type="match status" value="1"/>
</dbReference>
<dbReference type="GO" id="GO:0005975">
    <property type="term" value="P:carbohydrate metabolic process"/>
    <property type="evidence" value="ECO:0007669"/>
    <property type="project" value="InterPro"/>
</dbReference>
<reference evidence="19" key="3">
    <citation type="submission" date="2025-09" db="UniProtKB">
        <authorList>
            <consortium name="Ensembl"/>
        </authorList>
    </citation>
    <scope>IDENTIFICATION</scope>
</reference>
<dbReference type="EC" id="3.2.1.1" evidence="5 14"/>
<dbReference type="Gene3D" id="2.60.40.1180">
    <property type="entry name" value="Golgi alpha-mannosidase II"/>
    <property type="match status" value="1"/>
</dbReference>
<dbReference type="CDD" id="cd11317">
    <property type="entry name" value="AmyAc_bac_euk_AmyA"/>
    <property type="match status" value="1"/>
</dbReference>
<dbReference type="SUPFAM" id="SSF51011">
    <property type="entry name" value="Glycosyl hydrolase domain"/>
    <property type="match status" value="1"/>
</dbReference>
<evidence type="ECO:0000256" key="3">
    <source>
        <dbReference type="ARBA" id="ARBA00001923"/>
    </source>
</evidence>
<name>A0A671YDF3_SPAAU</name>
<keyword evidence="12 14" id="KW-0326">Glycosidase</keyword>
<keyword evidence="16" id="KW-0732">Signal</keyword>
<dbReference type="FunFam" id="3.20.20.80:FF:000056">
    <property type="entry name" value="Pancreatic alpha-amylase"/>
    <property type="match status" value="1"/>
</dbReference>
<dbReference type="Ensembl" id="ENSSAUT00010063402.1">
    <property type="protein sequence ID" value="ENSSAUP00010060463.1"/>
    <property type="gene ID" value="ENSSAUG00010024498.1"/>
</dbReference>
<dbReference type="GO" id="GO:0046872">
    <property type="term" value="F:metal ion binding"/>
    <property type="evidence" value="ECO:0007669"/>
    <property type="project" value="UniProtKB-KW"/>
</dbReference>
<reference evidence="19" key="1">
    <citation type="submission" date="2021-04" db="EMBL/GenBank/DDBJ databases">
        <authorList>
            <consortium name="Wellcome Sanger Institute Data Sharing"/>
        </authorList>
    </citation>
    <scope>NUCLEOTIDE SEQUENCE [LARGE SCALE GENOMIC DNA]</scope>
</reference>
<keyword evidence="11 14" id="KW-0119">Carbohydrate metabolism</keyword>
<keyword evidence="8" id="KW-0106">Calcium</keyword>
<feature type="chain" id="PRO_5025552515" description="Alpha-amylase" evidence="16">
    <location>
        <begin position="16"/>
        <end position="499"/>
    </location>
</feature>
<evidence type="ECO:0000256" key="7">
    <source>
        <dbReference type="ARBA" id="ARBA00022801"/>
    </source>
</evidence>
<evidence type="ECO:0000256" key="10">
    <source>
        <dbReference type="ARBA" id="ARBA00023214"/>
    </source>
</evidence>
<dbReference type="SMART" id="SM00642">
    <property type="entry name" value="Aamy"/>
    <property type="match status" value="1"/>
</dbReference>
<dbReference type="GO" id="GO:0004556">
    <property type="term" value="F:alpha-amylase activity"/>
    <property type="evidence" value="ECO:0007669"/>
    <property type="project" value="UniProtKB-UniRule"/>
</dbReference>
<feature type="region of interest" description="Disordered" evidence="15">
    <location>
        <begin position="355"/>
        <end position="375"/>
    </location>
</feature>
<feature type="domain" description="Alpha-amylase C-terminal" evidence="17">
    <location>
        <begin position="410"/>
        <end position="498"/>
    </location>
</feature>
<evidence type="ECO:0000256" key="13">
    <source>
        <dbReference type="RuleBase" id="RU003615"/>
    </source>
</evidence>
<evidence type="ECO:0000256" key="2">
    <source>
        <dbReference type="ARBA" id="ARBA00001913"/>
    </source>
</evidence>
<dbReference type="GeneTree" id="ENSGT00940000163532"/>
<evidence type="ECO:0000256" key="4">
    <source>
        <dbReference type="ARBA" id="ARBA00008061"/>
    </source>
</evidence>
<evidence type="ECO:0000313" key="19">
    <source>
        <dbReference type="Ensembl" id="ENSSAUP00010060463.1"/>
    </source>
</evidence>
<dbReference type="InterPro" id="IPR006048">
    <property type="entry name" value="A-amylase/branching_C"/>
</dbReference>
<accession>A0A671YDF3</accession>
<proteinExistence type="inferred from homology"/>
<reference evidence="19" key="2">
    <citation type="submission" date="2025-08" db="UniProtKB">
        <authorList>
            <consortium name="Ensembl"/>
        </authorList>
    </citation>
    <scope>IDENTIFICATION</scope>
</reference>
<evidence type="ECO:0000256" key="8">
    <source>
        <dbReference type="ARBA" id="ARBA00022837"/>
    </source>
</evidence>
<dbReference type="Pfam" id="PF02806">
    <property type="entry name" value="Alpha-amylase_C"/>
    <property type="match status" value="1"/>
</dbReference>
<feature type="signal peptide" evidence="16">
    <location>
        <begin position="1"/>
        <end position="15"/>
    </location>
</feature>
<dbReference type="Pfam" id="PF00128">
    <property type="entry name" value="Alpha-amylase"/>
    <property type="match status" value="1"/>
</dbReference>